<dbReference type="PANTHER" id="PTHR36801">
    <property type="entry name" value="OS06G0150200 PROTEIN"/>
    <property type="match status" value="1"/>
</dbReference>
<feature type="region of interest" description="Disordered" evidence="1">
    <location>
        <begin position="187"/>
        <end position="240"/>
    </location>
</feature>
<dbReference type="AlphaFoldDB" id="A0A1R3KEQ1"/>
<dbReference type="PANTHER" id="PTHR36801:SF3">
    <property type="entry name" value="OS06G0150300 PROTEIN"/>
    <property type="match status" value="1"/>
</dbReference>
<evidence type="ECO:0000313" key="3">
    <source>
        <dbReference type="EMBL" id="OMP05561.1"/>
    </source>
</evidence>
<accession>A0A1R3KEQ1</accession>
<feature type="region of interest" description="Disordered" evidence="1">
    <location>
        <begin position="46"/>
        <end position="71"/>
    </location>
</feature>
<keyword evidence="2" id="KW-1133">Transmembrane helix</keyword>
<feature type="compositionally biased region" description="Polar residues" evidence="1">
    <location>
        <begin position="187"/>
        <end position="200"/>
    </location>
</feature>
<evidence type="ECO:0008006" key="5">
    <source>
        <dbReference type="Google" id="ProtNLM"/>
    </source>
</evidence>
<reference evidence="4" key="1">
    <citation type="submission" date="2013-09" db="EMBL/GenBank/DDBJ databases">
        <title>Corchorus olitorius genome sequencing.</title>
        <authorList>
            <person name="Alam M."/>
            <person name="Haque M.S."/>
            <person name="Islam M.S."/>
            <person name="Emdad E.M."/>
            <person name="Islam M.M."/>
            <person name="Ahmed B."/>
            <person name="Halim A."/>
            <person name="Hossen Q.M.M."/>
            <person name="Hossain M.Z."/>
            <person name="Ahmed R."/>
            <person name="Khan M.M."/>
            <person name="Islam R."/>
            <person name="Rashid M.M."/>
            <person name="Khan S.A."/>
            <person name="Rahman M.S."/>
            <person name="Alam M."/>
            <person name="Yahiya A.S."/>
            <person name="Khan M.S."/>
            <person name="Azam M.S."/>
            <person name="Haque T."/>
            <person name="Lashkar M.Z.H."/>
            <person name="Akhand A.I."/>
            <person name="Morshed G."/>
            <person name="Roy S."/>
            <person name="Uddin K.S."/>
            <person name="Rabeya T."/>
            <person name="Hossain A.S."/>
            <person name="Chowdhury A."/>
            <person name="Snigdha A.R."/>
            <person name="Mortoza M.S."/>
            <person name="Matin S.A."/>
            <person name="Hoque S.M.E."/>
            <person name="Islam M.K."/>
            <person name="Roy D.K."/>
            <person name="Haider R."/>
            <person name="Moosa M.M."/>
            <person name="Elias S.M."/>
            <person name="Hasan A.M."/>
            <person name="Jahan S."/>
            <person name="Shafiuddin M."/>
            <person name="Mahmood N."/>
            <person name="Shommy N.S."/>
        </authorList>
    </citation>
    <scope>NUCLEOTIDE SEQUENCE [LARGE SCALE GENOMIC DNA]</scope>
    <source>
        <strain evidence="4">cv. O-4</strain>
    </source>
</reference>
<dbReference type="OrthoDB" id="1703859at2759"/>
<comment type="caution">
    <text evidence="3">The sequence shown here is derived from an EMBL/GenBank/DDBJ whole genome shotgun (WGS) entry which is preliminary data.</text>
</comment>
<feature type="compositionally biased region" description="Low complexity" evidence="1">
    <location>
        <begin position="54"/>
        <end position="65"/>
    </location>
</feature>
<evidence type="ECO:0000313" key="4">
    <source>
        <dbReference type="Proteomes" id="UP000187203"/>
    </source>
</evidence>
<dbReference type="EMBL" id="AWUE01013942">
    <property type="protein sequence ID" value="OMP05561.1"/>
    <property type="molecule type" value="Genomic_DNA"/>
</dbReference>
<evidence type="ECO:0000256" key="1">
    <source>
        <dbReference type="SAM" id="MobiDB-lite"/>
    </source>
</evidence>
<proteinExistence type="predicted"/>
<gene>
    <name evidence="3" type="ORF">COLO4_08756</name>
</gene>
<name>A0A1R3KEQ1_9ROSI</name>
<keyword evidence="2" id="KW-0472">Membrane</keyword>
<sequence>MGRMIPSYHDDHPIINPAMPISLMVAGMAATIAIITGLCGFRKKKSPPLDPTADDAATTAADTAAQPQSTPLETEENILELMKELPPPPAMQRTLMGTCSSNNLIGKSASTRKLSLSTLSVKHSRSISMNKFREKVGEKLGDKLVKPKAPPDQDSLWRKTIILGEKCKISDRTEDVVAAGGYYPMTRTRTMSTISLSRANSLKEQETVPPDDQNENDEKAAVTRKDEGEDKKTKGGEDKS</sequence>
<feature type="transmembrane region" description="Helical" evidence="2">
    <location>
        <begin position="20"/>
        <end position="41"/>
    </location>
</feature>
<feature type="compositionally biased region" description="Basic and acidic residues" evidence="1">
    <location>
        <begin position="216"/>
        <end position="240"/>
    </location>
</feature>
<evidence type="ECO:0000256" key="2">
    <source>
        <dbReference type="SAM" id="Phobius"/>
    </source>
</evidence>
<protein>
    <recommendedName>
        <fullName evidence="5">Transmembrane protein</fullName>
    </recommendedName>
</protein>
<keyword evidence="2" id="KW-0812">Transmembrane</keyword>
<dbReference type="Proteomes" id="UP000187203">
    <property type="component" value="Unassembled WGS sequence"/>
</dbReference>
<organism evidence="3 4">
    <name type="scientific">Corchorus olitorius</name>
    <dbReference type="NCBI Taxonomy" id="93759"/>
    <lineage>
        <taxon>Eukaryota</taxon>
        <taxon>Viridiplantae</taxon>
        <taxon>Streptophyta</taxon>
        <taxon>Embryophyta</taxon>
        <taxon>Tracheophyta</taxon>
        <taxon>Spermatophyta</taxon>
        <taxon>Magnoliopsida</taxon>
        <taxon>eudicotyledons</taxon>
        <taxon>Gunneridae</taxon>
        <taxon>Pentapetalae</taxon>
        <taxon>rosids</taxon>
        <taxon>malvids</taxon>
        <taxon>Malvales</taxon>
        <taxon>Malvaceae</taxon>
        <taxon>Grewioideae</taxon>
        <taxon>Apeibeae</taxon>
        <taxon>Corchorus</taxon>
    </lineage>
</organism>
<keyword evidence="4" id="KW-1185">Reference proteome</keyword>